<proteinExistence type="predicted"/>
<reference evidence="2" key="1">
    <citation type="submission" date="2025-08" db="UniProtKB">
        <authorList>
            <consortium name="Ensembl"/>
        </authorList>
    </citation>
    <scope>IDENTIFICATION</scope>
</reference>
<dbReference type="AlphaFoldDB" id="A0A668T9N9"/>
<keyword evidence="3" id="KW-1185">Reference proteome</keyword>
<evidence type="ECO:0000313" key="3">
    <source>
        <dbReference type="Proteomes" id="UP000472276"/>
    </source>
</evidence>
<organism evidence="2 3">
    <name type="scientific">Oreochromis aureus</name>
    <name type="common">Israeli tilapia</name>
    <name type="synonym">Chromis aureus</name>
    <dbReference type="NCBI Taxonomy" id="47969"/>
    <lineage>
        <taxon>Eukaryota</taxon>
        <taxon>Metazoa</taxon>
        <taxon>Chordata</taxon>
        <taxon>Craniata</taxon>
        <taxon>Vertebrata</taxon>
        <taxon>Euteleostomi</taxon>
        <taxon>Actinopterygii</taxon>
        <taxon>Neopterygii</taxon>
        <taxon>Teleostei</taxon>
        <taxon>Neoteleostei</taxon>
        <taxon>Acanthomorphata</taxon>
        <taxon>Ovalentaria</taxon>
        <taxon>Cichlomorphae</taxon>
        <taxon>Cichliformes</taxon>
        <taxon>Cichlidae</taxon>
        <taxon>African cichlids</taxon>
        <taxon>Pseudocrenilabrinae</taxon>
        <taxon>Oreochromini</taxon>
        <taxon>Oreochromis</taxon>
    </lineage>
</organism>
<dbReference type="InterPro" id="IPR009079">
    <property type="entry name" value="4_helix_cytokine-like_core"/>
</dbReference>
<name>A0A668T9N9_OREAU</name>
<protein>
    <submittedName>
        <fullName evidence="2">Uncharacterized protein</fullName>
    </submittedName>
</protein>
<dbReference type="Ensembl" id="ENSOABT00000024488.2">
    <property type="protein sequence ID" value="ENSOABP00000023790.1"/>
    <property type="gene ID" value="ENSOABG00000011402.2"/>
</dbReference>
<reference evidence="2" key="2">
    <citation type="submission" date="2025-09" db="UniProtKB">
        <authorList>
            <consortium name="Ensembl"/>
        </authorList>
    </citation>
    <scope>IDENTIFICATION</scope>
</reference>
<dbReference type="OMA" id="YLCHYIL"/>
<sequence length="156" mass="17556">MTLSFTFVVSSFVFFSITSSAPAGHQDSCVDVKASSLELNKIARNVSLEVSCFFLLQTISSFLLLKHYLLRRISEFENCSEFASQVMPVINKLHKDVTKCADSKGDWGAEKVSLWEKPYLCHYTLDRLFSFSIFTARVLSVGDPVHHTNGTTQKCM</sequence>
<dbReference type="Proteomes" id="UP000472276">
    <property type="component" value="Unassembled WGS sequence"/>
</dbReference>
<keyword evidence="1" id="KW-0732">Signal</keyword>
<feature type="signal peptide" evidence="1">
    <location>
        <begin position="1"/>
        <end position="20"/>
    </location>
</feature>
<accession>A0A668T9N9</accession>
<evidence type="ECO:0000256" key="1">
    <source>
        <dbReference type="SAM" id="SignalP"/>
    </source>
</evidence>
<feature type="chain" id="PRO_5025429833" evidence="1">
    <location>
        <begin position="21"/>
        <end position="156"/>
    </location>
</feature>
<evidence type="ECO:0000313" key="2">
    <source>
        <dbReference type="Ensembl" id="ENSOABP00000023790.1"/>
    </source>
</evidence>
<dbReference type="Gene3D" id="1.20.1250.10">
    <property type="match status" value="1"/>
</dbReference>